<dbReference type="AlphaFoldDB" id="A0A6V7NX01"/>
<sequence length="104" mass="12110">MFCTSMIYLFSQKQPTMIFVPLRCFFLIFVNYLGKRLTIPNRQLFSIDMSEVQRDAIRLELNINNAPCKAMGTKLAERIPHFGDSCPLCQEQSEMRIICSFIVH</sequence>
<reference evidence="2" key="1">
    <citation type="submission" date="2020-07" db="EMBL/GenBank/DDBJ databases">
        <authorList>
            <person name="Lin J."/>
        </authorList>
    </citation>
    <scope>NUCLEOTIDE SEQUENCE</scope>
</reference>
<name>A0A6V7NX01_ANACO</name>
<keyword evidence="1" id="KW-0472">Membrane</keyword>
<evidence type="ECO:0000256" key="1">
    <source>
        <dbReference type="SAM" id="Phobius"/>
    </source>
</evidence>
<protein>
    <submittedName>
        <fullName evidence="2">Uncharacterized protein</fullName>
    </submittedName>
</protein>
<keyword evidence="1" id="KW-0812">Transmembrane</keyword>
<feature type="transmembrane region" description="Helical" evidence="1">
    <location>
        <begin position="16"/>
        <end position="34"/>
    </location>
</feature>
<accession>A0A6V7NX01</accession>
<proteinExistence type="predicted"/>
<evidence type="ECO:0000313" key="2">
    <source>
        <dbReference type="EMBL" id="CAD1823008.1"/>
    </source>
</evidence>
<dbReference type="EMBL" id="LR862142">
    <property type="protein sequence ID" value="CAD1823008.1"/>
    <property type="molecule type" value="Genomic_DNA"/>
</dbReference>
<gene>
    <name evidence="2" type="ORF">CB5_LOCUS6219</name>
</gene>
<organism evidence="2">
    <name type="scientific">Ananas comosus var. bracteatus</name>
    <name type="common">red pineapple</name>
    <dbReference type="NCBI Taxonomy" id="296719"/>
    <lineage>
        <taxon>Eukaryota</taxon>
        <taxon>Viridiplantae</taxon>
        <taxon>Streptophyta</taxon>
        <taxon>Embryophyta</taxon>
        <taxon>Tracheophyta</taxon>
        <taxon>Spermatophyta</taxon>
        <taxon>Magnoliopsida</taxon>
        <taxon>Liliopsida</taxon>
        <taxon>Poales</taxon>
        <taxon>Bromeliaceae</taxon>
        <taxon>Bromelioideae</taxon>
        <taxon>Ananas</taxon>
    </lineage>
</organism>
<keyword evidence="1" id="KW-1133">Transmembrane helix</keyword>